<dbReference type="PANTHER" id="PTHR16222">
    <property type="entry name" value="ADP-RIBOSYLGLYCOHYDROLASE"/>
    <property type="match status" value="1"/>
</dbReference>
<dbReference type="OrthoDB" id="9798107at2"/>
<feature type="binding site" evidence="3">
    <location>
        <position position="66"/>
    </location>
    <ligand>
        <name>Mg(2+)</name>
        <dbReference type="ChEBI" id="CHEBI:18420"/>
        <label>1</label>
    </ligand>
</feature>
<keyword evidence="2" id="KW-0378">Hydrolase</keyword>
<dbReference type="InterPro" id="IPR005502">
    <property type="entry name" value="Ribosyl_crysJ1"/>
</dbReference>
<feature type="binding site" evidence="3">
    <location>
        <position position="64"/>
    </location>
    <ligand>
        <name>Mg(2+)</name>
        <dbReference type="ChEBI" id="CHEBI:18420"/>
        <label>1</label>
    </ligand>
</feature>
<gene>
    <name evidence="4" type="ORF">D0T11_03235</name>
</gene>
<evidence type="ECO:0000313" key="4">
    <source>
        <dbReference type="EMBL" id="RIY13465.1"/>
    </source>
</evidence>
<evidence type="ECO:0000256" key="1">
    <source>
        <dbReference type="ARBA" id="ARBA00010702"/>
    </source>
</evidence>
<dbReference type="Pfam" id="PF03747">
    <property type="entry name" value="ADP_ribosyl_GH"/>
    <property type="match status" value="1"/>
</dbReference>
<dbReference type="PANTHER" id="PTHR16222:SF24">
    <property type="entry name" value="ADP-RIBOSYLHYDROLASE ARH3"/>
    <property type="match status" value="1"/>
</dbReference>
<dbReference type="GO" id="GO:0046872">
    <property type="term" value="F:metal ion binding"/>
    <property type="evidence" value="ECO:0007669"/>
    <property type="project" value="UniProtKB-KW"/>
</dbReference>
<feature type="binding site" evidence="3">
    <location>
        <position position="276"/>
    </location>
    <ligand>
        <name>Mg(2+)</name>
        <dbReference type="ChEBI" id="CHEBI:18420"/>
        <label>1</label>
    </ligand>
</feature>
<accession>A0A418R840</accession>
<comment type="cofactor">
    <cofactor evidence="3">
        <name>Mg(2+)</name>
        <dbReference type="ChEBI" id="CHEBI:18420"/>
    </cofactor>
    <text evidence="3">Binds 2 magnesium ions per subunit.</text>
</comment>
<feature type="binding site" evidence="3">
    <location>
        <position position="278"/>
    </location>
    <ligand>
        <name>Mg(2+)</name>
        <dbReference type="ChEBI" id="CHEBI:18420"/>
        <label>1</label>
    </ligand>
</feature>
<feature type="binding site" evidence="3">
    <location>
        <position position="65"/>
    </location>
    <ligand>
        <name>Mg(2+)</name>
        <dbReference type="ChEBI" id="CHEBI:18420"/>
        <label>1</label>
    </ligand>
</feature>
<dbReference type="Gene3D" id="1.10.4080.10">
    <property type="entry name" value="ADP-ribosylation/Crystallin J1"/>
    <property type="match status" value="1"/>
</dbReference>
<keyword evidence="3" id="KW-0460">Magnesium</keyword>
<evidence type="ECO:0000256" key="2">
    <source>
        <dbReference type="ARBA" id="ARBA00022801"/>
    </source>
</evidence>
<keyword evidence="5" id="KW-1185">Reference proteome</keyword>
<evidence type="ECO:0000313" key="5">
    <source>
        <dbReference type="Proteomes" id="UP000284250"/>
    </source>
</evidence>
<comment type="caution">
    <text evidence="4">The sequence shown here is derived from an EMBL/GenBank/DDBJ whole genome shotgun (WGS) entry which is preliminary data.</text>
</comment>
<comment type="similarity">
    <text evidence="1">Belongs to the ADP-ribosylglycohydrolase family.</text>
</comment>
<organism evidence="4 5">
    <name type="scientific">Hymenobacter rubripertinctus</name>
    <dbReference type="NCBI Taxonomy" id="2029981"/>
    <lineage>
        <taxon>Bacteria</taxon>
        <taxon>Pseudomonadati</taxon>
        <taxon>Bacteroidota</taxon>
        <taxon>Cytophagia</taxon>
        <taxon>Cytophagales</taxon>
        <taxon>Hymenobacteraceae</taxon>
        <taxon>Hymenobacter</taxon>
    </lineage>
</organism>
<protein>
    <recommendedName>
        <fullName evidence="6">ADP-ribosylglycohydrolase family protein</fullName>
    </recommendedName>
</protein>
<dbReference type="InterPro" id="IPR050792">
    <property type="entry name" value="ADP-ribosylglycohydrolase"/>
</dbReference>
<keyword evidence="3" id="KW-0479">Metal-binding</keyword>
<evidence type="ECO:0008006" key="6">
    <source>
        <dbReference type="Google" id="ProtNLM"/>
    </source>
</evidence>
<reference evidence="4 5" key="1">
    <citation type="submission" date="2019-01" db="EMBL/GenBank/DDBJ databases">
        <title>Hymenobacter humicola sp. nov., isolated from soils in Antarctica.</title>
        <authorList>
            <person name="Sedlacek I."/>
            <person name="Holochova P."/>
            <person name="Kralova S."/>
            <person name="Pantucek R."/>
            <person name="Stankova E."/>
            <person name="Vrbovska V."/>
            <person name="Kristofova L."/>
            <person name="Svec P."/>
            <person name="Busse H.-J."/>
        </authorList>
    </citation>
    <scope>NUCLEOTIDE SEQUENCE [LARGE SCALE GENOMIC DNA]</scope>
    <source>
        <strain evidence="4 5">CCM 8852</strain>
    </source>
</reference>
<sequence length="325" mass="35001">MAATTSSPESQLRAAQLRAALLGLAVGDALGVPVEFQSRAARRLDPVVTMREYGTHHQPAGTWSDDASLTFCLAQALADGFTVGTVAEYCRRWYYGNLWRPHGLVFDIGITTREALSRLQADDNLILAGGTDEYSNGNGALMRILPLAFYQIDAPLAERFQLIRDVSAITHGHIRSAVACLLYLEVARYLRAGRPPTAAYAAMCQQAPAQLHELHIPASEANHFERILSGRLPDVAAAAIDSGGYVMHTLEASLWCLLRYETYAETVLAAVNLGDDTDTTGAVTGGLAGLYYGESAIPPEWRAVLARRADIEELAARAAQGTGVS</sequence>
<dbReference type="EMBL" id="QYCN01000003">
    <property type="protein sequence ID" value="RIY13465.1"/>
    <property type="molecule type" value="Genomic_DNA"/>
</dbReference>
<dbReference type="SUPFAM" id="SSF101478">
    <property type="entry name" value="ADP-ribosylglycohydrolase"/>
    <property type="match status" value="1"/>
</dbReference>
<proteinExistence type="inferred from homology"/>
<dbReference type="AlphaFoldDB" id="A0A418R840"/>
<dbReference type="InterPro" id="IPR036705">
    <property type="entry name" value="Ribosyl_crysJ1_sf"/>
</dbReference>
<evidence type="ECO:0000256" key="3">
    <source>
        <dbReference type="PIRSR" id="PIRSR605502-1"/>
    </source>
</evidence>
<dbReference type="Proteomes" id="UP000284250">
    <property type="component" value="Unassembled WGS sequence"/>
</dbReference>
<name>A0A418R840_9BACT</name>
<feature type="binding site" evidence="3">
    <location>
        <position position="279"/>
    </location>
    <ligand>
        <name>Mg(2+)</name>
        <dbReference type="ChEBI" id="CHEBI:18420"/>
        <label>1</label>
    </ligand>
</feature>
<dbReference type="RefSeq" id="WP_119654346.1">
    <property type="nucleotide sequence ID" value="NZ_JBHUOI010000002.1"/>
</dbReference>
<dbReference type="GO" id="GO:0016787">
    <property type="term" value="F:hydrolase activity"/>
    <property type="evidence" value="ECO:0007669"/>
    <property type="project" value="UniProtKB-KW"/>
</dbReference>